<evidence type="ECO:0000313" key="7">
    <source>
        <dbReference type="EMBL" id="KND04986.1"/>
    </source>
</evidence>
<dbReference type="EMBL" id="KQ257450">
    <property type="protein sequence ID" value="KND04986.1"/>
    <property type="molecule type" value="Genomic_DNA"/>
</dbReference>
<dbReference type="GO" id="GO:0016746">
    <property type="term" value="F:acyltransferase activity"/>
    <property type="evidence" value="ECO:0007669"/>
    <property type="project" value="UniProtKB-KW"/>
</dbReference>
<dbReference type="InterPro" id="IPR023213">
    <property type="entry name" value="CAT-like_dom_sf"/>
</dbReference>
<proteinExistence type="inferred from homology"/>
<feature type="domain" description="Choline/carnitine acyltransferase" evidence="6">
    <location>
        <begin position="36"/>
        <end position="619"/>
    </location>
</feature>
<dbReference type="PANTHER" id="PTHR22589:SF107">
    <property type="entry name" value="CHOLINE_CARNITINE ACYLTRANSFERASE DOMAIN-CONTAINING PROTEIN"/>
    <property type="match status" value="1"/>
</dbReference>
<evidence type="ECO:0000256" key="4">
    <source>
        <dbReference type="PIRSR" id="PIRSR600542-1"/>
    </source>
</evidence>
<dbReference type="InterPro" id="IPR039551">
    <property type="entry name" value="Cho/carn_acyl_trans"/>
</dbReference>
<dbReference type="STRING" id="645134.A0A0L0HUF6"/>
<dbReference type="Proteomes" id="UP000053201">
    <property type="component" value="Unassembled WGS sequence"/>
</dbReference>
<evidence type="ECO:0000256" key="1">
    <source>
        <dbReference type="ARBA" id="ARBA00005232"/>
    </source>
</evidence>
<evidence type="ECO:0000313" key="8">
    <source>
        <dbReference type="Proteomes" id="UP000053201"/>
    </source>
</evidence>
<evidence type="ECO:0000256" key="2">
    <source>
        <dbReference type="ARBA" id="ARBA00022679"/>
    </source>
</evidence>
<dbReference type="InterPro" id="IPR000542">
    <property type="entry name" value="Carn_acyl_trans"/>
</dbReference>
<comment type="similarity">
    <text evidence="1 5">Belongs to the carnitine/choline acetyltransferase family.</text>
</comment>
<accession>A0A0L0HUF6</accession>
<dbReference type="VEuPathDB" id="FungiDB:SPPG_00670"/>
<gene>
    <name evidence="7" type="ORF">SPPG_00670</name>
</gene>
<name>A0A0L0HUF6_SPIPD</name>
<dbReference type="SUPFAM" id="SSF52777">
    <property type="entry name" value="CoA-dependent acyltransferases"/>
    <property type="match status" value="2"/>
</dbReference>
<dbReference type="PANTHER" id="PTHR22589">
    <property type="entry name" value="CARNITINE O-ACYLTRANSFERASE"/>
    <property type="match status" value="1"/>
</dbReference>
<dbReference type="InterPro" id="IPR042231">
    <property type="entry name" value="Cho/carn_acyl_trans_2"/>
</dbReference>
<dbReference type="OMA" id="FRMYNIC"/>
<protein>
    <recommendedName>
        <fullName evidence="6">Choline/carnitine acyltransferase domain-containing protein</fullName>
    </recommendedName>
</protein>
<dbReference type="Gene3D" id="3.30.559.70">
    <property type="entry name" value="Choline/Carnitine o-acyltransferase, domain 2"/>
    <property type="match status" value="1"/>
</dbReference>
<dbReference type="AlphaFoldDB" id="A0A0L0HUF6"/>
<dbReference type="RefSeq" id="XP_016613025.1">
    <property type="nucleotide sequence ID" value="XM_016748998.1"/>
</dbReference>
<dbReference type="eggNOG" id="KOG3717">
    <property type="taxonomic scope" value="Eukaryota"/>
</dbReference>
<dbReference type="InParanoid" id="A0A0L0HUF6"/>
<dbReference type="GeneID" id="27684383"/>
<keyword evidence="2 5" id="KW-0808">Transferase</keyword>
<dbReference type="Gene3D" id="3.30.559.10">
    <property type="entry name" value="Chloramphenicol acetyltransferase-like domain"/>
    <property type="match status" value="1"/>
</dbReference>
<keyword evidence="3 5" id="KW-0012">Acyltransferase</keyword>
<feature type="active site" description="Proton acceptor" evidence="4">
    <location>
        <position position="346"/>
    </location>
</feature>
<dbReference type="OrthoDB" id="240216at2759"/>
<evidence type="ECO:0000256" key="3">
    <source>
        <dbReference type="ARBA" id="ARBA00023315"/>
    </source>
</evidence>
<organism evidence="7 8">
    <name type="scientific">Spizellomyces punctatus (strain DAOM BR117)</name>
    <dbReference type="NCBI Taxonomy" id="645134"/>
    <lineage>
        <taxon>Eukaryota</taxon>
        <taxon>Fungi</taxon>
        <taxon>Fungi incertae sedis</taxon>
        <taxon>Chytridiomycota</taxon>
        <taxon>Chytridiomycota incertae sedis</taxon>
        <taxon>Chytridiomycetes</taxon>
        <taxon>Spizellomycetales</taxon>
        <taxon>Spizellomycetaceae</taxon>
        <taxon>Spizellomyces</taxon>
    </lineage>
</organism>
<dbReference type="PROSITE" id="PS00440">
    <property type="entry name" value="ACYLTRANSF_C_2"/>
    <property type="match status" value="1"/>
</dbReference>
<sequence length="688" mass="78279">MPLFRLQRSFTLRQPCRLFSTPAVKTFDNQSRLPRLPVPTLENLAEKYLASCLSLLTPEEYATTEAAVQQFLKPEGFGRELQRRLQDYDKTQKNSWLEEIWLNKAYLEWRDPSLINVNWWCQFVDHPNHPKDLLRKPPPKGVLTTFQIQRAAGLINNMLNFKDLVDTERLPAEYMKDTPLCMNQYKCQFGASRLPGEPDTISTVWPAKARHVIVLTKDQIYKVDVLREDGSRVPIKELERLLYAVGEDSLHTAPESGIGILTAGHRDTWFKAHARLSSLSKRNVENFNIINDALFAVCLDDHAVSKNIDVSHHQIFHNFNARNRWFDKAMQLIVSSNGRAGVNGEHTPADAVIPGKIFDFILSNEPAVDPANVESSALPTPKKLQWVVDDEVTKLMDDAQKTAQELIDDTESCLLQTDIYGSRYIKEVAKASPDAYVQLALQLAWRRVPGPAGQPSGPTAVYESASTRLFLHGRTETGRSLTKDTWAFAQSFDNDNILYDDKRALFRQAIKSQSNYMKDATFGKGIDRHMLGLRCMIQNEEEAKKATLFTDPAYIKSMTFRLSSSNMSPGKWFYGGFGPVVSNGYGVNYAIDKDNLKFSISSKKSCKETNSFVFRDALERSLKDMMILFPKRSEVWGLGWEKKLKQEKKEEAYVNIMKGLSDDYVARKQKIEEKYGGKKTEQGEGEKN</sequence>
<reference evidence="7 8" key="1">
    <citation type="submission" date="2009-08" db="EMBL/GenBank/DDBJ databases">
        <title>The Genome Sequence of Spizellomyces punctatus strain DAOM BR117.</title>
        <authorList>
            <consortium name="The Broad Institute Genome Sequencing Platform"/>
            <person name="Russ C."/>
            <person name="Cuomo C."/>
            <person name="Shea T."/>
            <person name="Young S.K."/>
            <person name="Zeng Q."/>
            <person name="Koehrsen M."/>
            <person name="Haas B."/>
            <person name="Borodovsky M."/>
            <person name="Guigo R."/>
            <person name="Alvarado L."/>
            <person name="Berlin A."/>
            <person name="Bochicchio J."/>
            <person name="Borenstein D."/>
            <person name="Chapman S."/>
            <person name="Chen Z."/>
            <person name="Engels R."/>
            <person name="Freedman E."/>
            <person name="Gellesch M."/>
            <person name="Goldberg J."/>
            <person name="Griggs A."/>
            <person name="Gujja S."/>
            <person name="Heiman D."/>
            <person name="Hepburn T."/>
            <person name="Howarth C."/>
            <person name="Jen D."/>
            <person name="Larson L."/>
            <person name="Lewis B."/>
            <person name="Mehta T."/>
            <person name="Park D."/>
            <person name="Pearson M."/>
            <person name="Roberts A."/>
            <person name="Saif S."/>
            <person name="Shenoy N."/>
            <person name="Sisk P."/>
            <person name="Stolte C."/>
            <person name="Sykes S."/>
            <person name="Thomson T."/>
            <person name="Walk T."/>
            <person name="White J."/>
            <person name="Yandava C."/>
            <person name="Burger G."/>
            <person name="Gray M.W."/>
            <person name="Holland P.W.H."/>
            <person name="King N."/>
            <person name="Lang F.B.F."/>
            <person name="Roger A.J."/>
            <person name="Ruiz-Trillo I."/>
            <person name="Lander E."/>
            <person name="Nusbaum C."/>
        </authorList>
    </citation>
    <scope>NUCLEOTIDE SEQUENCE [LARGE SCALE GENOMIC DNA]</scope>
    <source>
        <strain evidence="7 8">DAOM BR117</strain>
    </source>
</reference>
<evidence type="ECO:0000259" key="6">
    <source>
        <dbReference type="Pfam" id="PF00755"/>
    </source>
</evidence>
<dbReference type="Pfam" id="PF00755">
    <property type="entry name" value="Carn_acyltransf"/>
    <property type="match status" value="1"/>
</dbReference>
<keyword evidence="8" id="KW-1185">Reference proteome</keyword>
<evidence type="ECO:0000256" key="5">
    <source>
        <dbReference type="RuleBase" id="RU003801"/>
    </source>
</evidence>